<feature type="binding site" evidence="5">
    <location>
        <begin position="222"/>
        <end position="223"/>
    </location>
    <ligand>
        <name>substrate</name>
    </ligand>
</feature>
<dbReference type="Proteomes" id="UP000267342">
    <property type="component" value="Chromosome"/>
</dbReference>
<dbReference type="InterPro" id="IPR023296">
    <property type="entry name" value="Glyco_hydro_beta-prop_sf"/>
</dbReference>
<evidence type="ECO:0000256" key="6">
    <source>
        <dbReference type="PIRSR" id="PIRSR603469-3"/>
    </source>
</evidence>
<keyword evidence="6" id="KW-0479">Metal-binding</keyword>
<evidence type="ECO:0000256" key="7">
    <source>
        <dbReference type="PIRSR" id="PIRSR603469-4"/>
    </source>
</evidence>
<accession>A0A348HED2</accession>
<evidence type="ECO:0000256" key="3">
    <source>
        <dbReference type="ARBA" id="ARBA00044516"/>
    </source>
</evidence>
<comment type="cofactor">
    <cofactor evidence="6">
        <name>Ca(2+)</name>
        <dbReference type="ChEBI" id="CHEBI:29108"/>
    </cofactor>
</comment>
<feature type="binding site" evidence="6">
    <location>
        <position position="278"/>
    </location>
    <ligand>
        <name>Ca(2+)</name>
        <dbReference type="ChEBI" id="CHEBI:29108"/>
        <label>1</label>
    </ligand>
</feature>
<keyword evidence="6" id="KW-0106">Calcium</keyword>
<comment type="catalytic activity">
    <reaction evidence="2">
        <text>[6)-beta-D-fructofuranosyl-(2-&gt;](n) alpha-D-glucopyranoside + sucrose = [6)-beta-D-fructofuranosyl-(2-&gt;](n+1) alpha-D-glucopyranoside + D-glucose</text>
        <dbReference type="Rhea" id="RHEA:13653"/>
        <dbReference type="Rhea" id="RHEA-COMP:13093"/>
        <dbReference type="Rhea" id="RHEA-COMP:13094"/>
        <dbReference type="ChEBI" id="CHEBI:4167"/>
        <dbReference type="ChEBI" id="CHEBI:17992"/>
        <dbReference type="ChEBI" id="CHEBI:134464"/>
        <dbReference type="EC" id="2.4.1.10"/>
    </reaction>
</comment>
<dbReference type="STRING" id="1123510.GCA_000620025_01387"/>
<dbReference type="Gene3D" id="2.115.10.20">
    <property type="entry name" value="Glycosyl hydrolase domain, family 43"/>
    <property type="match status" value="1"/>
</dbReference>
<evidence type="ECO:0000256" key="4">
    <source>
        <dbReference type="PIRSR" id="PIRSR603469-1"/>
    </source>
</evidence>
<dbReference type="KEGG" id="zpl:ZBT109_1224"/>
<dbReference type="SUPFAM" id="SSF75005">
    <property type="entry name" value="Arabinanase/levansucrase/invertase"/>
    <property type="match status" value="1"/>
</dbReference>
<gene>
    <name evidence="9" type="ORF">ZBT109_1224</name>
</gene>
<feature type="binding site" evidence="5">
    <location>
        <begin position="309"/>
        <end position="311"/>
    </location>
    <ligand>
        <name>substrate</name>
    </ligand>
</feature>
<evidence type="ECO:0000256" key="1">
    <source>
        <dbReference type="ARBA" id="ARBA00006775"/>
    </source>
</evidence>
<proteinExistence type="inferred from homology"/>
<feature type="active site" description="Proton donor/acceptor" evidence="4">
    <location>
        <position position="311"/>
    </location>
</feature>
<dbReference type="GO" id="GO:0046872">
    <property type="term" value="F:metal ion binding"/>
    <property type="evidence" value="ECO:0007669"/>
    <property type="project" value="UniProtKB-KW"/>
</dbReference>
<organism evidence="9 10">
    <name type="scientific">Zymobacter palmae</name>
    <dbReference type="NCBI Taxonomy" id="33074"/>
    <lineage>
        <taxon>Bacteria</taxon>
        <taxon>Pseudomonadati</taxon>
        <taxon>Pseudomonadota</taxon>
        <taxon>Gammaproteobacteria</taxon>
        <taxon>Oceanospirillales</taxon>
        <taxon>Halomonadaceae</taxon>
        <taxon>Zymobacter group</taxon>
        <taxon>Zymobacter</taxon>
    </lineage>
</organism>
<feature type="binding site" evidence="5">
    <location>
        <position position="52"/>
    </location>
    <ligand>
        <name>substrate</name>
    </ligand>
</feature>
<evidence type="ECO:0000256" key="5">
    <source>
        <dbReference type="PIRSR" id="PIRSR603469-2"/>
    </source>
</evidence>
<evidence type="ECO:0000256" key="8">
    <source>
        <dbReference type="RuleBase" id="RU361220"/>
    </source>
</evidence>
<sequence length="470" mass="52147">MHMNTKTNKTKQIHTGHWTVKNARGIRATNGNTFPAFDPDKLKQLMPGYQAWDNWLVRDEDGFVADVNGFRILIALVRPVGNGFDSGERIAYFYSADGEHYVPGGFLYGDHKLYDDIREWSGSTILRADGKLQTFYTCAYGADIDGVWQTVQRLATAIQEVTVEGDKLTIETPTYHALMGGVCEPDGFYYETPAQASEREAKWPTRHRVSVGSDQTENNCMRDPFFYKDKRTGKRYLAFEANTGAGFHAPGHVRAEYVSANGLPKEGFAPTEDMLKANGCIGIIELTDDEGTFGQFQAPWLTANLVTDEIERINVVDHDGHVYLFCVGHGNKNALNMENADLTNRDYMLGFRAPYFGGPLTPLNGSGVVVQQKSYGDAYAGQMANQQYVYSWLITPTRDQKLGVFPCVSYANYCDTGKGVEAVMNAGPSVRIEIDGLKTRIVGMMYDIQPAQVDASREADKGSATEHGYA</sequence>
<evidence type="ECO:0000313" key="10">
    <source>
        <dbReference type="Proteomes" id="UP000267342"/>
    </source>
</evidence>
<feature type="binding site" evidence="6">
    <location>
        <position position="308"/>
    </location>
    <ligand>
        <name>Ca(2+)</name>
        <dbReference type="ChEBI" id="CHEBI:29108"/>
        <label>1</label>
    </ligand>
</feature>
<dbReference type="AlphaFoldDB" id="A0A348HED2"/>
<dbReference type="GO" id="GO:0009758">
    <property type="term" value="P:carbohydrate utilization"/>
    <property type="evidence" value="ECO:0007669"/>
    <property type="project" value="InterPro"/>
</dbReference>
<dbReference type="InterPro" id="IPR003469">
    <property type="entry name" value="Glyco_hydro_68"/>
</dbReference>
<dbReference type="Pfam" id="PF02435">
    <property type="entry name" value="Glyco_hydro_68"/>
    <property type="match status" value="1"/>
</dbReference>
<feature type="active site" description="Nucleophile" evidence="4">
    <location>
        <position position="53"/>
    </location>
</feature>
<dbReference type="EMBL" id="AP018933">
    <property type="protein sequence ID" value="BBG29984.1"/>
    <property type="molecule type" value="Genomic_DNA"/>
</dbReference>
<evidence type="ECO:0000256" key="2">
    <source>
        <dbReference type="ARBA" id="ARBA00044462"/>
    </source>
</evidence>
<dbReference type="EC" id="2.4.1.10" evidence="3"/>
<reference evidence="9 10" key="1">
    <citation type="submission" date="2018-09" db="EMBL/GenBank/DDBJ databases">
        <title>Zymobacter palmae IAM14233 (=T109) whole genome analysis.</title>
        <authorList>
            <person name="Yanase H."/>
        </authorList>
    </citation>
    <scope>NUCLEOTIDE SEQUENCE [LARGE SCALE GENOMIC DNA]</scope>
    <source>
        <strain evidence="9 10">IAM14233</strain>
    </source>
</reference>
<feature type="binding site" evidence="5">
    <location>
        <position position="121"/>
    </location>
    <ligand>
        <name>substrate</name>
    </ligand>
</feature>
<name>A0A348HED2_9GAMM</name>
<feature type="site" description="Transition state stabilizer" evidence="7">
    <location>
        <position position="223"/>
    </location>
</feature>
<comment type="similarity">
    <text evidence="1 8">Belongs to the glycosyl hydrolase 68 family.</text>
</comment>
<dbReference type="OrthoDB" id="3359526at2"/>
<protein>
    <recommendedName>
        <fullName evidence="3">levansucrase</fullName>
        <ecNumber evidence="3">2.4.1.10</ecNumber>
    </recommendedName>
</protein>
<evidence type="ECO:0000313" key="9">
    <source>
        <dbReference type="EMBL" id="BBG29984.1"/>
    </source>
</evidence>
<dbReference type="GO" id="GO:0050053">
    <property type="term" value="F:levansucrase activity"/>
    <property type="evidence" value="ECO:0007669"/>
    <property type="project" value="UniProtKB-EC"/>
</dbReference>
<keyword evidence="10" id="KW-1185">Reference proteome</keyword>